<protein>
    <submittedName>
        <fullName evidence="1">Uncharacterized protein</fullName>
    </submittedName>
</protein>
<dbReference type="Proteomes" id="UP000231878">
    <property type="component" value="Unassembled WGS sequence"/>
</dbReference>
<dbReference type="EMBL" id="PHRB01000026">
    <property type="protein sequence ID" value="PJO63923.1"/>
    <property type="molecule type" value="Genomic_DNA"/>
</dbReference>
<sequence>MRLRGNEPERTASTALRVQQMTGRCAGRAPAALAGSGAKGGLPGSGVRRCRVSALACRMVGRCGFRS</sequence>
<accession>A0AAX0U664</accession>
<evidence type="ECO:0000313" key="2">
    <source>
        <dbReference type="Proteomes" id="UP000231878"/>
    </source>
</evidence>
<reference evidence="1 2" key="1">
    <citation type="submission" date="2017-11" db="EMBL/GenBank/DDBJ databases">
        <title>Molecular characterization of Burkholderia pseudomallei and closely related isolates from Vietnam.</title>
        <authorList>
            <person name="Ustinov D.V."/>
            <person name="Antonov A.S."/>
            <person name="Avdusheva E.F."/>
            <person name="Shpak I.M."/>
            <person name="Zakharova I.B."/>
            <person name="Thi L.A."/>
            <person name="Teteryatnikova N."/>
            <person name="Lopasteyskaya Y.A."/>
            <person name="Kuzyutina J.A."/>
            <person name="Ngo T.N."/>
            <person name="Victorov D.V."/>
        </authorList>
    </citation>
    <scope>NUCLEOTIDE SEQUENCE [LARGE SCALE GENOMIC DNA]</scope>
    <source>
        <strain evidence="1 2">V1512</strain>
    </source>
</reference>
<name>A0AAX0U664_BURPE</name>
<proteinExistence type="predicted"/>
<dbReference type="AlphaFoldDB" id="A0AAX0U664"/>
<organism evidence="1 2">
    <name type="scientific">Burkholderia pseudomallei</name>
    <name type="common">Pseudomonas pseudomallei</name>
    <dbReference type="NCBI Taxonomy" id="28450"/>
    <lineage>
        <taxon>Bacteria</taxon>
        <taxon>Pseudomonadati</taxon>
        <taxon>Pseudomonadota</taxon>
        <taxon>Betaproteobacteria</taxon>
        <taxon>Burkholderiales</taxon>
        <taxon>Burkholderiaceae</taxon>
        <taxon>Burkholderia</taxon>
        <taxon>pseudomallei group</taxon>
    </lineage>
</organism>
<evidence type="ECO:0000313" key="1">
    <source>
        <dbReference type="EMBL" id="PJO63923.1"/>
    </source>
</evidence>
<comment type="caution">
    <text evidence="1">The sequence shown here is derived from an EMBL/GenBank/DDBJ whole genome shotgun (WGS) entry which is preliminary data.</text>
</comment>
<gene>
    <name evidence="1" type="ORF">CWD88_23035</name>
</gene>